<evidence type="ECO:0000256" key="2">
    <source>
        <dbReference type="SAM" id="SignalP"/>
    </source>
</evidence>
<accession>A0A0M6XRM6</accession>
<proteinExistence type="predicted"/>
<evidence type="ECO:0000256" key="1">
    <source>
        <dbReference type="SAM" id="MobiDB-lite"/>
    </source>
</evidence>
<feature type="chain" id="PRO_5005807103" description="AAA+ family ATPase" evidence="2">
    <location>
        <begin position="18"/>
        <end position="116"/>
    </location>
</feature>
<evidence type="ECO:0000313" key="4">
    <source>
        <dbReference type="Proteomes" id="UP000048908"/>
    </source>
</evidence>
<feature type="region of interest" description="Disordered" evidence="1">
    <location>
        <begin position="95"/>
        <end position="116"/>
    </location>
</feature>
<dbReference type="OrthoDB" id="7308154at2"/>
<dbReference type="RefSeq" id="WP_055683163.1">
    <property type="nucleotide sequence ID" value="NZ_CXPG01000020.1"/>
</dbReference>
<dbReference type="EMBL" id="CXPG01000020">
    <property type="protein sequence ID" value="CTQ33796.1"/>
    <property type="molecule type" value="Genomic_DNA"/>
</dbReference>
<protein>
    <recommendedName>
        <fullName evidence="5">AAA+ family ATPase</fullName>
    </recommendedName>
</protein>
<dbReference type="STRING" id="282197.SAMN04488517_102632"/>
<evidence type="ECO:0008006" key="5">
    <source>
        <dbReference type="Google" id="ProtNLM"/>
    </source>
</evidence>
<gene>
    <name evidence="3" type="ORF">JAN5088_02582</name>
</gene>
<keyword evidence="2" id="KW-0732">Signal</keyword>
<keyword evidence="4" id="KW-1185">Reference proteome</keyword>
<sequence>MKQIVLALLLAATPAVAQDTDTDAGSGDMERGFRLFLDGLSEQMEPALRDLKGLARDAAPVLRRLQDELGEVVDDLDTYHAPEILPNGDILIRRKEPLEGPLPDGVTPNEDGSLDL</sequence>
<organism evidence="3 4">
    <name type="scientific">Jannaschia rubra</name>
    <dbReference type="NCBI Taxonomy" id="282197"/>
    <lineage>
        <taxon>Bacteria</taxon>
        <taxon>Pseudomonadati</taxon>
        <taxon>Pseudomonadota</taxon>
        <taxon>Alphaproteobacteria</taxon>
        <taxon>Rhodobacterales</taxon>
        <taxon>Roseobacteraceae</taxon>
        <taxon>Jannaschia</taxon>
    </lineage>
</organism>
<feature type="signal peptide" evidence="2">
    <location>
        <begin position="1"/>
        <end position="17"/>
    </location>
</feature>
<dbReference type="Proteomes" id="UP000048908">
    <property type="component" value="Unassembled WGS sequence"/>
</dbReference>
<name>A0A0M6XRM6_9RHOB</name>
<reference evidence="3 4" key="1">
    <citation type="submission" date="2015-07" db="EMBL/GenBank/DDBJ databases">
        <authorList>
            <person name="Noorani M."/>
        </authorList>
    </citation>
    <scope>NUCLEOTIDE SEQUENCE [LARGE SCALE GENOMIC DNA]</scope>
    <source>
        <strain evidence="3 4">CECT 5088</strain>
    </source>
</reference>
<evidence type="ECO:0000313" key="3">
    <source>
        <dbReference type="EMBL" id="CTQ33796.1"/>
    </source>
</evidence>
<dbReference type="AlphaFoldDB" id="A0A0M6XRM6"/>